<dbReference type="SUPFAM" id="SSF52922">
    <property type="entry name" value="TK C-terminal domain-like"/>
    <property type="match status" value="1"/>
</dbReference>
<dbReference type="InterPro" id="IPR002880">
    <property type="entry name" value="Pyrv_Fd/Flavodoxin_OxRdtase_N"/>
</dbReference>
<dbReference type="KEGG" id="abi:Aboo_0058"/>
<dbReference type="RefSeq" id="WP_008085424.1">
    <property type="nucleotide sequence ID" value="NC_013926.1"/>
</dbReference>
<dbReference type="GeneID" id="8826994"/>
<keyword evidence="11" id="KW-1185">Reference proteome</keyword>
<dbReference type="PANTHER" id="PTHR43088:SF1">
    <property type="entry name" value="SUBUNIT OF PYRUVATE:FLAVODOXIN OXIDOREDUCTASE"/>
    <property type="match status" value="1"/>
</dbReference>
<keyword evidence="1" id="KW-0560">Oxidoreductase</keyword>
<evidence type="ECO:0000256" key="1">
    <source>
        <dbReference type="ARBA" id="ARBA00023002"/>
    </source>
</evidence>
<evidence type="ECO:0000256" key="7">
    <source>
        <dbReference type="ARBA" id="ARBA00079587"/>
    </source>
</evidence>
<reference evidence="10" key="1">
    <citation type="submission" date="2010-02" db="EMBL/GenBank/DDBJ databases">
        <title>Complete sequence of Aciduliprofundum boonei T469.</title>
        <authorList>
            <consortium name="US DOE Joint Genome Institute"/>
            <person name="Lucas S."/>
            <person name="Copeland A."/>
            <person name="Lapidus A."/>
            <person name="Cheng J.-F."/>
            <person name="Bruce D."/>
            <person name="Goodwin L."/>
            <person name="Pitluck S."/>
            <person name="Saunders E."/>
            <person name="Detter J.C."/>
            <person name="Han C."/>
            <person name="Tapia R."/>
            <person name="Land M."/>
            <person name="Hauser L."/>
            <person name="Kyrpides N."/>
            <person name="Mikhailova N."/>
            <person name="Flores G."/>
            <person name="Reysenbach A.-L."/>
            <person name="Woyke T."/>
        </authorList>
    </citation>
    <scope>NUCLEOTIDE SEQUENCE</scope>
    <source>
        <strain evidence="10">T469</strain>
    </source>
</reference>
<dbReference type="PANTHER" id="PTHR43088">
    <property type="entry name" value="SUBUNIT OF PYRUVATE:FLAVODOXIN OXIDOREDUCTASE-RELATED"/>
    <property type="match status" value="1"/>
</dbReference>
<evidence type="ECO:0000313" key="10">
    <source>
        <dbReference type="EMBL" id="ADD07870.1"/>
    </source>
</evidence>
<comment type="catalytic activity">
    <reaction evidence="2">
        <text>2 oxidized [2Fe-2S]-[ferredoxin] + 2-oxoglutarate + CoA = succinyl-CoA + 2 reduced [2Fe-2S]-[ferredoxin] + CO2 + H(+)</text>
        <dbReference type="Rhea" id="RHEA:17297"/>
        <dbReference type="Rhea" id="RHEA-COMP:10000"/>
        <dbReference type="Rhea" id="RHEA-COMP:10001"/>
        <dbReference type="ChEBI" id="CHEBI:15378"/>
        <dbReference type="ChEBI" id="CHEBI:16526"/>
        <dbReference type="ChEBI" id="CHEBI:16810"/>
        <dbReference type="ChEBI" id="CHEBI:33737"/>
        <dbReference type="ChEBI" id="CHEBI:33738"/>
        <dbReference type="ChEBI" id="CHEBI:57287"/>
        <dbReference type="ChEBI" id="CHEBI:57292"/>
        <dbReference type="EC" id="1.2.7.3"/>
    </reaction>
</comment>
<evidence type="ECO:0000256" key="6">
    <source>
        <dbReference type="ARBA" id="ARBA00076968"/>
    </source>
</evidence>
<dbReference type="GO" id="GO:0044272">
    <property type="term" value="P:sulfur compound biosynthetic process"/>
    <property type="evidence" value="ECO:0007669"/>
    <property type="project" value="UniProtKB-ARBA"/>
</dbReference>
<dbReference type="OrthoDB" id="31112at2157"/>
<dbReference type="Proteomes" id="UP000001400">
    <property type="component" value="Chromosome"/>
</dbReference>
<gene>
    <name evidence="10" type="ordered locus">Aboo_0058</name>
</gene>
<evidence type="ECO:0000256" key="5">
    <source>
        <dbReference type="ARBA" id="ARBA00071398"/>
    </source>
</evidence>
<dbReference type="EC" id="1.2.7.3" evidence="4"/>
<protein>
    <recommendedName>
        <fullName evidence="5">2-oxoglutarate synthase subunit KorA</fullName>
        <ecNumber evidence="4">1.2.7.3</ecNumber>
    </recommendedName>
    <alternativeName>
        <fullName evidence="7">2-ketoglutarate oxidoreductase alpha chain</fullName>
    </alternativeName>
    <alternativeName>
        <fullName evidence="6">2-oxoglutarate-ferredoxin oxidoreductase subunit alpha</fullName>
    </alternativeName>
</protein>
<feature type="domain" description="Pyruvate flavodoxin/ferredoxin oxidoreductase pyrimidine binding" evidence="8">
    <location>
        <begin position="16"/>
        <end position="242"/>
    </location>
</feature>
<dbReference type="Gene3D" id="3.40.50.920">
    <property type="match status" value="1"/>
</dbReference>
<dbReference type="STRING" id="439481.Aboo_0058"/>
<sequence length="372" mass="41689">MKPGYYFWSGDIAAAEGAIAAGCRFYAGYPITPSSEIAERMALRLPQEGGKFIEMEDEIGSIAAIIGASWTGKKVMTATAGPGISLMNENIGLAAMTEVPIVVVNAMRGAPSTGLPTLIGQGDLMQAKWGSHGSYEIISLYPDSVQETFDLMIDAFNYAEKYRVPVMFLIDAMLAHMYEKIYVPPDDEIVRIERKRPTTPPGETLIYKADDDLIPPMPRIGEGYKIHASGLTHNEKGYPELTPQAQEKLVKRLNDKIRKHAEEIWKVEEYKTDDADVIVIAMGSESRSVRFAVDLARREGIKAGMLRLITIWPFPYKFIEKYNVHYIVAEINYGQIYHKVREYTKDVELLPKMGGEIHKPEEVLKAIRRGVQ</sequence>
<accession>B5IFA4</accession>
<dbReference type="CDD" id="cd07034">
    <property type="entry name" value="TPP_PYR_PFOR_IOR-alpha_like"/>
    <property type="match status" value="1"/>
</dbReference>
<evidence type="ECO:0000259" key="8">
    <source>
        <dbReference type="Pfam" id="PF01855"/>
    </source>
</evidence>
<feature type="domain" description="Pyruvate:ferredoxin oxidoreductase core" evidence="9">
    <location>
        <begin position="275"/>
        <end position="363"/>
    </location>
</feature>
<dbReference type="InterPro" id="IPR009014">
    <property type="entry name" value="Transketo_C/PFOR_II"/>
</dbReference>
<dbReference type="Pfam" id="PF01855">
    <property type="entry name" value="POR_N"/>
    <property type="match status" value="1"/>
</dbReference>
<dbReference type="InterPro" id="IPR033412">
    <property type="entry name" value="PFOR_II"/>
</dbReference>
<dbReference type="FunFam" id="3.40.50.970:FF:000022">
    <property type="entry name" value="2-oxoglutarate ferredoxin oxidoreductase alpha subunit"/>
    <property type="match status" value="1"/>
</dbReference>
<name>B5IFA4_ACIB4</name>
<keyword evidence="10" id="KW-0670">Pyruvate</keyword>
<dbReference type="NCBIfam" id="NF006412">
    <property type="entry name" value="PRK08659.1"/>
    <property type="match status" value="1"/>
</dbReference>
<evidence type="ECO:0000256" key="3">
    <source>
        <dbReference type="ARBA" id="ARBA00064882"/>
    </source>
</evidence>
<evidence type="ECO:0000256" key="2">
    <source>
        <dbReference type="ARBA" id="ARBA00052359"/>
    </source>
</evidence>
<dbReference type="InterPro" id="IPR052368">
    <property type="entry name" value="2-oxoacid_oxidoreductase"/>
</dbReference>
<dbReference type="SUPFAM" id="SSF52518">
    <property type="entry name" value="Thiamin diphosphate-binding fold (THDP-binding)"/>
    <property type="match status" value="1"/>
</dbReference>
<evidence type="ECO:0000313" key="11">
    <source>
        <dbReference type="Proteomes" id="UP000001400"/>
    </source>
</evidence>
<evidence type="ECO:0000259" key="9">
    <source>
        <dbReference type="Pfam" id="PF17147"/>
    </source>
</evidence>
<organism evidence="10 11">
    <name type="scientific">Aciduliprofundum boonei (strain DSM 19572 / T469)</name>
    <dbReference type="NCBI Taxonomy" id="439481"/>
    <lineage>
        <taxon>Archaea</taxon>
        <taxon>Methanobacteriati</taxon>
        <taxon>Thermoplasmatota</taxon>
        <taxon>DHVE2 group</taxon>
        <taxon>Candidatus Aciduliprofundum</taxon>
    </lineage>
</organism>
<dbReference type="EMBL" id="CP001941">
    <property type="protein sequence ID" value="ADD07870.1"/>
    <property type="molecule type" value="Genomic_DNA"/>
</dbReference>
<dbReference type="Pfam" id="PF17147">
    <property type="entry name" value="PFOR_II"/>
    <property type="match status" value="1"/>
</dbReference>
<dbReference type="InterPro" id="IPR029061">
    <property type="entry name" value="THDP-binding"/>
</dbReference>
<evidence type="ECO:0000256" key="4">
    <source>
        <dbReference type="ARBA" id="ARBA00066947"/>
    </source>
</evidence>
<dbReference type="GO" id="GO:0047553">
    <property type="term" value="F:2-oxoglutarate synthase activity"/>
    <property type="evidence" value="ECO:0007669"/>
    <property type="project" value="UniProtKB-EC"/>
</dbReference>
<dbReference type="AlphaFoldDB" id="B5IFA4"/>
<proteinExistence type="predicted"/>
<dbReference type="eggNOG" id="arCOG01607">
    <property type="taxonomic scope" value="Archaea"/>
</dbReference>
<dbReference type="GO" id="GO:0006082">
    <property type="term" value="P:organic acid metabolic process"/>
    <property type="evidence" value="ECO:0007669"/>
    <property type="project" value="UniProtKB-ARBA"/>
</dbReference>
<dbReference type="Gene3D" id="3.40.50.970">
    <property type="match status" value="1"/>
</dbReference>
<comment type="subunit">
    <text evidence="3">Heterotetramer of the KorA, KorB, KorC and KorD subunits.</text>
</comment>
<dbReference type="HOGENOM" id="CLU_017038_0_1_2"/>